<keyword evidence="9" id="KW-0915">Sodium</keyword>
<dbReference type="InterPro" id="IPR022697">
    <property type="entry name" value="HDH_short"/>
</dbReference>
<keyword evidence="8" id="KW-0560">Oxidoreductase</keyword>
<evidence type="ECO:0000256" key="5">
    <source>
        <dbReference type="ARBA" id="ARBA00013376"/>
    </source>
</evidence>
<comment type="catalytic activity">
    <reaction evidence="11">
        <text>L-homoserine + NADP(+) = L-aspartate 4-semialdehyde + NADPH + H(+)</text>
        <dbReference type="Rhea" id="RHEA:15761"/>
        <dbReference type="ChEBI" id="CHEBI:15378"/>
        <dbReference type="ChEBI" id="CHEBI:57476"/>
        <dbReference type="ChEBI" id="CHEBI:57783"/>
        <dbReference type="ChEBI" id="CHEBI:58349"/>
        <dbReference type="ChEBI" id="CHEBI:537519"/>
        <dbReference type="EC" id="1.1.1.3"/>
    </reaction>
    <physiologicalReaction direction="right-to-left" evidence="11">
        <dbReference type="Rhea" id="RHEA:15763"/>
    </physiologicalReaction>
</comment>
<evidence type="ECO:0000256" key="13">
    <source>
        <dbReference type="PIRSR" id="PIRSR036497-2"/>
    </source>
</evidence>
<dbReference type="UniPathway" id="UPA00051">
    <property type="reaction ID" value="UER00465"/>
</dbReference>
<organism evidence="16 17">
    <name type="scientific">Anaerosporobacter mobilis DSM 15930</name>
    <dbReference type="NCBI Taxonomy" id="1120996"/>
    <lineage>
        <taxon>Bacteria</taxon>
        <taxon>Bacillati</taxon>
        <taxon>Bacillota</taxon>
        <taxon>Clostridia</taxon>
        <taxon>Lachnospirales</taxon>
        <taxon>Lachnospiraceae</taxon>
        <taxon>Anaerosporobacter</taxon>
    </lineage>
</organism>
<evidence type="ECO:0000259" key="14">
    <source>
        <dbReference type="Pfam" id="PF00742"/>
    </source>
</evidence>
<feature type="binding site" evidence="13">
    <location>
        <begin position="14"/>
        <end position="19"/>
    </location>
    <ligand>
        <name>NADP(+)</name>
        <dbReference type="ChEBI" id="CHEBI:58349"/>
    </ligand>
</feature>
<proteinExistence type="inferred from homology"/>
<feature type="binding site" evidence="13">
    <location>
        <position position="196"/>
    </location>
    <ligand>
        <name>L-homoserine</name>
        <dbReference type="ChEBI" id="CHEBI:57476"/>
    </ligand>
</feature>
<evidence type="ECO:0000256" key="4">
    <source>
        <dbReference type="ARBA" id="ARBA00013213"/>
    </source>
</evidence>
<protein>
    <recommendedName>
        <fullName evidence="5">Homoserine dehydrogenase</fullName>
        <ecNumber evidence="4">1.1.1.3</ecNumber>
    </recommendedName>
</protein>
<dbReference type="EMBL" id="FRCP01000005">
    <property type="protein sequence ID" value="SHL95497.1"/>
    <property type="molecule type" value="Genomic_DNA"/>
</dbReference>
<comment type="pathway">
    <text evidence="2">Amino-acid biosynthesis; L-methionine biosynthesis via de novo pathway; L-homoserine from L-aspartate: step 3/3.</text>
</comment>
<dbReference type="FunFam" id="3.30.360.10:FF:000005">
    <property type="entry name" value="Homoserine dehydrogenase"/>
    <property type="match status" value="1"/>
</dbReference>
<dbReference type="PIRSF" id="PIRSF036497">
    <property type="entry name" value="HDH_short"/>
    <property type="match status" value="1"/>
</dbReference>
<sequence>MKGMSKVIGIGFLGLGIVGSQVLSYIKENKDYVEEVYGMEFLTKSVYVRDITKKRDVDTSDIYLTTDVTKIVENPNVQVCIECMGGAGMEETYDAVMGAIHNGKHIVMSSKKCLAVYGTKIIEAANQYNVQLRFEASVGGCIPICRSLMQMSKGDEVTKIYGIVNATSTYILSAMESKKITFDEALQQAKEKGFAENNSSEDILGFDTLNKMRILLRLGMKVDVDCNDVNPVSIENINDESTNREEPIIRQVFYAEKTMQDDINCFVGPQILKSDSMLKNVSENYNMIFVESKHSGLRAYYGKGAGGRETASVMFDDLIDVVQSNYRFEEIKPIGCNCLSGDTFEL</sequence>
<dbReference type="GO" id="GO:0050661">
    <property type="term" value="F:NADP binding"/>
    <property type="evidence" value="ECO:0007669"/>
    <property type="project" value="InterPro"/>
</dbReference>
<dbReference type="Pfam" id="PF03447">
    <property type="entry name" value="NAD_binding_3"/>
    <property type="match status" value="1"/>
</dbReference>
<evidence type="ECO:0000259" key="15">
    <source>
        <dbReference type="Pfam" id="PF03447"/>
    </source>
</evidence>
<dbReference type="Gene3D" id="3.40.50.720">
    <property type="entry name" value="NAD(P)-binding Rossmann-like Domain"/>
    <property type="match status" value="1"/>
</dbReference>
<dbReference type="Proteomes" id="UP000184038">
    <property type="component" value="Unassembled WGS sequence"/>
</dbReference>
<keyword evidence="6" id="KW-0028">Amino-acid biosynthesis</keyword>
<dbReference type="EC" id="1.1.1.3" evidence="4"/>
<dbReference type="InterPro" id="IPR036291">
    <property type="entry name" value="NAD(P)-bd_dom_sf"/>
</dbReference>
<dbReference type="InterPro" id="IPR001342">
    <property type="entry name" value="HDH_cat"/>
</dbReference>
<accession>A0A1M7EV69</accession>
<feature type="binding site" evidence="13">
    <location>
        <position position="111"/>
    </location>
    <ligand>
        <name>NADPH</name>
        <dbReference type="ChEBI" id="CHEBI:57783"/>
    </ligand>
</feature>
<keyword evidence="10" id="KW-0486">Methionine biosynthesis</keyword>
<evidence type="ECO:0000313" key="16">
    <source>
        <dbReference type="EMBL" id="SHL95497.1"/>
    </source>
</evidence>
<dbReference type="GO" id="GO:0009088">
    <property type="term" value="P:threonine biosynthetic process"/>
    <property type="evidence" value="ECO:0007669"/>
    <property type="project" value="UniProtKB-UniPathway"/>
</dbReference>
<dbReference type="PANTHER" id="PTHR43331:SF1">
    <property type="entry name" value="HOMOSERINE DEHYDROGENASE"/>
    <property type="match status" value="1"/>
</dbReference>
<dbReference type="Pfam" id="PF00742">
    <property type="entry name" value="Homoserine_dh"/>
    <property type="match status" value="1"/>
</dbReference>
<keyword evidence="7" id="KW-0791">Threonine biosynthesis</keyword>
<evidence type="ECO:0000313" key="17">
    <source>
        <dbReference type="Proteomes" id="UP000184038"/>
    </source>
</evidence>
<dbReference type="UniPathway" id="UPA00050">
    <property type="reaction ID" value="UER00063"/>
</dbReference>
<dbReference type="NCBIfam" id="NF004976">
    <property type="entry name" value="PRK06349.1"/>
    <property type="match status" value="1"/>
</dbReference>
<dbReference type="AlphaFoldDB" id="A0A1M7EV69"/>
<dbReference type="SUPFAM" id="SSF51735">
    <property type="entry name" value="NAD(P)-binding Rossmann-fold domains"/>
    <property type="match status" value="1"/>
</dbReference>
<evidence type="ECO:0000256" key="10">
    <source>
        <dbReference type="ARBA" id="ARBA00023167"/>
    </source>
</evidence>
<dbReference type="OrthoDB" id="9808167at2"/>
<feature type="domain" description="Homoserine dehydrogenase catalytic" evidence="14">
    <location>
        <begin position="143"/>
        <end position="319"/>
    </location>
</feature>
<evidence type="ECO:0000256" key="9">
    <source>
        <dbReference type="ARBA" id="ARBA00023053"/>
    </source>
</evidence>
<evidence type="ECO:0000256" key="2">
    <source>
        <dbReference type="ARBA" id="ARBA00005062"/>
    </source>
</evidence>
<comment type="pathway">
    <text evidence="1">Amino-acid biosynthesis; L-threonine biosynthesis; L-threonine from L-aspartate: step 3/5.</text>
</comment>
<evidence type="ECO:0000256" key="6">
    <source>
        <dbReference type="ARBA" id="ARBA00022605"/>
    </source>
</evidence>
<keyword evidence="13" id="KW-0521">NADP</keyword>
<evidence type="ECO:0000256" key="12">
    <source>
        <dbReference type="PIRSR" id="PIRSR036497-1"/>
    </source>
</evidence>
<name>A0A1M7EV69_9FIRM</name>
<dbReference type="STRING" id="1120996.SAMN02746066_00206"/>
<evidence type="ECO:0000256" key="7">
    <source>
        <dbReference type="ARBA" id="ARBA00022697"/>
    </source>
</evidence>
<feature type="active site" description="Proton donor" evidence="12">
    <location>
        <position position="211"/>
    </location>
</feature>
<dbReference type="GO" id="GO:0009086">
    <property type="term" value="P:methionine biosynthetic process"/>
    <property type="evidence" value="ECO:0007669"/>
    <property type="project" value="UniProtKB-KW"/>
</dbReference>
<dbReference type="PANTHER" id="PTHR43331">
    <property type="entry name" value="HOMOSERINE DEHYDROGENASE"/>
    <property type="match status" value="1"/>
</dbReference>
<reference evidence="16 17" key="1">
    <citation type="submission" date="2016-11" db="EMBL/GenBank/DDBJ databases">
        <authorList>
            <person name="Jaros S."/>
            <person name="Januszkiewicz K."/>
            <person name="Wedrychowicz H."/>
        </authorList>
    </citation>
    <scope>NUCLEOTIDE SEQUENCE [LARGE SCALE GENOMIC DNA]</scope>
    <source>
        <strain evidence="16 17">DSM 15930</strain>
    </source>
</reference>
<dbReference type="GO" id="GO:0004412">
    <property type="term" value="F:homoserine dehydrogenase activity"/>
    <property type="evidence" value="ECO:0007669"/>
    <property type="project" value="UniProtKB-EC"/>
</dbReference>
<comment type="similarity">
    <text evidence="3">Belongs to the homoserine dehydrogenase family.</text>
</comment>
<evidence type="ECO:0000256" key="1">
    <source>
        <dbReference type="ARBA" id="ARBA00005056"/>
    </source>
</evidence>
<dbReference type="InterPro" id="IPR005106">
    <property type="entry name" value="Asp/hSer_DH_NAD-bd"/>
</dbReference>
<dbReference type="Gene3D" id="3.30.360.10">
    <property type="entry name" value="Dihydrodipicolinate Reductase, domain 2"/>
    <property type="match status" value="1"/>
</dbReference>
<evidence type="ECO:0000256" key="11">
    <source>
        <dbReference type="ARBA" id="ARBA00048841"/>
    </source>
</evidence>
<evidence type="ECO:0000256" key="8">
    <source>
        <dbReference type="ARBA" id="ARBA00023002"/>
    </source>
</evidence>
<keyword evidence="17" id="KW-1185">Reference proteome</keyword>
<feature type="domain" description="Aspartate/homoserine dehydrogenase NAD-binding" evidence="15">
    <location>
        <begin position="14"/>
        <end position="135"/>
    </location>
</feature>
<dbReference type="SUPFAM" id="SSF55347">
    <property type="entry name" value="Glyceraldehyde-3-phosphate dehydrogenase-like, C-terminal domain"/>
    <property type="match status" value="1"/>
</dbReference>
<gene>
    <name evidence="16" type="ORF">SAMN02746066_00206</name>
</gene>
<evidence type="ECO:0000256" key="3">
    <source>
        <dbReference type="ARBA" id="ARBA00006753"/>
    </source>
</evidence>